<proteinExistence type="predicted"/>
<gene>
    <name evidence="1" type="ORF">GCM10009020_18840</name>
</gene>
<organism evidence="1 2">
    <name type="scientific">Natronoarchaeum mannanilyticum</name>
    <dbReference type="NCBI Taxonomy" id="926360"/>
    <lineage>
        <taxon>Archaea</taxon>
        <taxon>Methanobacteriati</taxon>
        <taxon>Methanobacteriota</taxon>
        <taxon>Stenosarchaea group</taxon>
        <taxon>Halobacteria</taxon>
        <taxon>Halobacteriales</taxon>
        <taxon>Natronoarchaeaceae</taxon>
    </lineage>
</organism>
<sequence length="105" mass="11144">MQRRVPRRRDDVLGHDLVYRSRSDRPLAAGLIDSGRAAARLRSGLPGRGFAACLSARTGRVPLVPVARYARLLLVPPLLLAPARLLAALSVLSGTLPGLLSSALS</sequence>
<dbReference type="EMBL" id="BAAADV010000003">
    <property type="protein sequence ID" value="GAA0672390.1"/>
    <property type="molecule type" value="Genomic_DNA"/>
</dbReference>
<keyword evidence="2" id="KW-1185">Reference proteome</keyword>
<evidence type="ECO:0000313" key="2">
    <source>
        <dbReference type="Proteomes" id="UP001500420"/>
    </source>
</evidence>
<reference evidence="1 2" key="1">
    <citation type="journal article" date="2019" name="Int. J. Syst. Evol. Microbiol.">
        <title>The Global Catalogue of Microorganisms (GCM) 10K type strain sequencing project: providing services to taxonomists for standard genome sequencing and annotation.</title>
        <authorList>
            <consortium name="The Broad Institute Genomics Platform"/>
            <consortium name="The Broad Institute Genome Sequencing Center for Infectious Disease"/>
            <person name="Wu L."/>
            <person name="Ma J."/>
        </authorList>
    </citation>
    <scope>NUCLEOTIDE SEQUENCE [LARGE SCALE GENOMIC DNA]</scope>
    <source>
        <strain evidence="1 2">JCM 16328</strain>
    </source>
</reference>
<protein>
    <submittedName>
        <fullName evidence="1">Uncharacterized protein</fullName>
    </submittedName>
</protein>
<comment type="caution">
    <text evidence="1">The sequence shown here is derived from an EMBL/GenBank/DDBJ whole genome shotgun (WGS) entry which is preliminary data.</text>
</comment>
<name>A0AAV3T997_9EURY</name>
<accession>A0AAV3T997</accession>
<dbReference type="AlphaFoldDB" id="A0AAV3T997"/>
<dbReference type="Proteomes" id="UP001500420">
    <property type="component" value="Unassembled WGS sequence"/>
</dbReference>
<evidence type="ECO:0000313" key="1">
    <source>
        <dbReference type="EMBL" id="GAA0672390.1"/>
    </source>
</evidence>